<evidence type="ECO:0000313" key="1">
    <source>
        <dbReference type="EMBL" id="MBM6703050.1"/>
    </source>
</evidence>
<organism evidence="1 2">
    <name type="scientific">Sutterella massiliensis</name>
    <dbReference type="NCBI Taxonomy" id="1816689"/>
    <lineage>
        <taxon>Bacteria</taxon>
        <taxon>Pseudomonadati</taxon>
        <taxon>Pseudomonadota</taxon>
        <taxon>Betaproteobacteria</taxon>
        <taxon>Burkholderiales</taxon>
        <taxon>Sutterellaceae</taxon>
        <taxon>Sutterella</taxon>
    </lineage>
</organism>
<sequence>MKFHEHIIRVGEPGLPGPSREDFWRGVVAFAKRPEAFYGEIASSELGAEESGENGERSFTRVVRFQSGGLAFEERVVLDDKKHAYRTFFKGDAERPASDFSIELAEPEPGSLFVRFTYNEEVVSGAPILPPMLAGLRKQAYEAKDMQVVEGILQFLARD</sequence>
<dbReference type="SUPFAM" id="SSF55961">
    <property type="entry name" value="Bet v1-like"/>
    <property type="match status" value="1"/>
</dbReference>
<dbReference type="Proteomes" id="UP000715095">
    <property type="component" value="Unassembled WGS sequence"/>
</dbReference>
<dbReference type="RefSeq" id="WP_205101434.1">
    <property type="nucleotide sequence ID" value="NZ_JACJJC010000001.1"/>
</dbReference>
<dbReference type="EMBL" id="JACJJC010000001">
    <property type="protein sequence ID" value="MBM6703050.1"/>
    <property type="molecule type" value="Genomic_DNA"/>
</dbReference>
<reference evidence="1 2" key="1">
    <citation type="journal article" date="2021" name="Sci. Rep.">
        <title>The distribution of antibiotic resistance genes in chicken gut microbiota commensals.</title>
        <authorList>
            <person name="Juricova H."/>
            <person name="Matiasovicova J."/>
            <person name="Kubasova T."/>
            <person name="Cejkova D."/>
            <person name="Rychlik I."/>
        </authorList>
    </citation>
    <scope>NUCLEOTIDE SEQUENCE [LARGE SCALE GENOMIC DNA]</scope>
    <source>
        <strain evidence="1 2">An829</strain>
    </source>
</reference>
<protein>
    <submittedName>
        <fullName evidence="1">DUF1857 family protein</fullName>
    </submittedName>
</protein>
<name>A0ABS2DNX9_9BURK</name>
<accession>A0ABS2DNX9</accession>
<dbReference type="InterPro" id="IPR015075">
    <property type="entry name" value="AtaL"/>
</dbReference>
<dbReference type="InterPro" id="IPR023393">
    <property type="entry name" value="START-like_dom_sf"/>
</dbReference>
<evidence type="ECO:0000313" key="2">
    <source>
        <dbReference type="Proteomes" id="UP000715095"/>
    </source>
</evidence>
<proteinExistence type="predicted"/>
<comment type="caution">
    <text evidence="1">The sequence shown here is derived from an EMBL/GenBank/DDBJ whole genome shotgun (WGS) entry which is preliminary data.</text>
</comment>
<dbReference type="Gene3D" id="3.30.530.20">
    <property type="match status" value="1"/>
</dbReference>
<keyword evidence="2" id="KW-1185">Reference proteome</keyword>
<dbReference type="Pfam" id="PF08982">
    <property type="entry name" value="AtaL"/>
    <property type="match status" value="1"/>
</dbReference>
<gene>
    <name evidence="1" type="ORF">H6A60_00785</name>
</gene>